<sequence>MSTGMTLFPNGAAAEVRADLGTRHPSAARTPKGRRHSMVQWPRAPGQGATRRHVPDLKSMGRIHARDRGPSPSTNADRSPERRQSLQAIHHTAQGLQVRR</sequence>
<evidence type="ECO:0000313" key="3">
    <source>
        <dbReference type="Proteomes" id="UP000265618"/>
    </source>
</evidence>
<gene>
    <name evidence="2" type="ORF">KIPB_006465</name>
</gene>
<keyword evidence="3" id="KW-1185">Reference proteome</keyword>
<proteinExistence type="predicted"/>
<dbReference type="AlphaFoldDB" id="A0A391NME6"/>
<dbReference type="Proteomes" id="UP000265618">
    <property type="component" value="Unassembled WGS sequence"/>
</dbReference>
<dbReference type="EMBL" id="BDIP01001663">
    <property type="protein sequence ID" value="GCA62895.1"/>
    <property type="molecule type" value="Genomic_DNA"/>
</dbReference>
<accession>A0A391NME6</accession>
<evidence type="ECO:0000256" key="1">
    <source>
        <dbReference type="SAM" id="MobiDB-lite"/>
    </source>
</evidence>
<organism evidence="2 3">
    <name type="scientific">Kipferlia bialata</name>
    <dbReference type="NCBI Taxonomy" id="797122"/>
    <lineage>
        <taxon>Eukaryota</taxon>
        <taxon>Metamonada</taxon>
        <taxon>Carpediemonas-like organisms</taxon>
        <taxon>Kipferlia</taxon>
    </lineage>
</organism>
<comment type="caution">
    <text evidence="2">The sequence shown here is derived from an EMBL/GenBank/DDBJ whole genome shotgun (WGS) entry which is preliminary data.</text>
</comment>
<reference evidence="2 3" key="1">
    <citation type="journal article" date="2018" name="PLoS ONE">
        <title>The draft genome of Kipferlia bialata reveals reductive genome evolution in fornicate parasites.</title>
        <authorList>
            <person name="Tanifuji G."/>
            <person name="Takabayashi S."/>
            <person name="Kume K."/>
            <person name="Takagi M."/>
            <person name="Nakayama T."/>
            <person name="Kamikawa R."/>
            <person name="Inagaki Y."/>
            <person name="Hashimoto T."/>
        </authorList>
    </citation>
    <scope>NUCLEOTIDE SEQUENCE [LARGE SCALE GENOMIC DNA]</scope>
    <source>
        <strain evidence="2">NY0173</strain>
    </source>
</reference>
<evidence type="ECO:0000313" key="2">
    <source>
        <dbReference type="EMBL" id="GCA62895.1"/>
    </source>
</evidence>
<name>A0A391NME6_9EUKA</name>
<protein>
    <submittedName>
        <fullName evidence="2">Uncharacterized protein</fullName>
    </submittedName>
</protein>
<feature type="region of interest" description="Disordered" evidence="1">
    <location>
        <begin position="16"/>
        <end position="100"/>
    </location>
</feature>